<comment type="caution">
    <text evidence="9">The sequence shown here is derived from an EMBL/GenBank/DDBJ whole genome shotgun (WGS) entry which is preliminary data.</text>
</comment>
<comment type="similarity">
    <text evidence="2 7">Belongs to the DedA family.</text>
</comment>
<feature type="domain" description="VTT" evidence="8">
    <location>
        <begin position="39"/>
        <end position="158"/>
    </location>
</feature>
<evidence type="ECO:0000256" key="6">
    <source>
        <dbReference type="ARBA" id="ARBA00023136"/>
    </source>
</evidence>
<protein>
    <submittedName>
        <fullName evidence="9">DedA family protein</fullName>
    </submittedName>
</protein>
<comment type="subcellular location">
    <subcellularLocation>
        <location evidence="1 7">Cell membrane</location>
        <topology evidence="1 7">Multi-pass membrane protein</topology>
    </subcellularLocation>
</comment>
<feature type="transmembrane region" description="Helical" evidence="7">
    <location>
        <begin position="142"/>
        <end position="166"/>
    </location>
</feature>
<dbReference type="EMBL" id="SHBH01000040">
    <property type="protein sequence ID" value="RZO25315.1"/>
    <property type="molecule type" value="Genomic_DNA"/>
</dbReference>
<organism evidence="9 10">
    <name type="scientific">SAR86 cluster bacterium</name>
    <dbReference type="NCBI Taxonomy" id="2030880"/>
    <lineage>
        <taxon>Bacteria</taxon>
        <taxon>Pseudomonadati</taxon>
        <taxon>Pseudomonadota</taxon>
        <taxon>Gammaproteobacteria</taxon>
        <taxon>SAR86 cluster</taxon>
    </lineage>
</organism>
<evidence type="ECO:0000313" key="9">
    <source>
        <dbReference type="EMBL" id="RZO25315.1"/>
    </source>
</evidence>
<evidence type="ECO:0000259" key="8">
    <source>
        <dbReference type="Pfam" id="PF09335"/>
    </source>
</evidence>
<evidence type="ECO:0000256" key="1">
    <source>
        <dbReference type="ARBA" id="ARBA00004651"/>
    </source>
</evidence>
<evidence type="ECO:0000313" key="10">
    <source>
        <dbReference type="Proteomes" id="UP000319384"/>
    </source>
</evidence>
<dbReference type="AlphaFoldDB" id="A0A520MVT6"/>
<evidence type="ECO:0000256" key="7">
    <source>
        <dbReference type="RuleBase" id="RU367016"/>
    </source>
</evidence>
<proteinExistence type="inferred from homology"/>
<accession>A0A520MVT6</accession>
<dbReference type="InterPro" id="IPR032818">
    <property type="entry name" value="DedA-like"/>
</dbReference>
<keyword evidence="4 7" id="KW-0812">Transmembrane</keyword>
<evidence type="ECO:0000256" key="5">
    <source>
        <dbReference type="ARBA" id="ARBA00022989"/>
    </source>
</evidence>
<reference evidence="9 10" key="1">
    <citation type="submission" date="2019-02" db="EMBL/GenBank/DDBJ databases">
        <title>Prokaryotic population dynamics and viral predation in marine succession experiment using metagenomics: the confinement effect.</title>
        <authorList>
            <person name="Haro-Moreno J.M."/>
            <person name="Rodriguez-Valera F."/>
            <person name="Lopez-Perez M."/>
        </authorList>
    </citation>
    <scope>NUCLEOTIDE SEQUENCE [LARGE SCALE GENOMIC DNA]</scope>
    <source>
        <strain evidence="9">MED-G162</strain>
    </source>
</reference>
<dbReference type="Proteomes" id="UP000319384">
    <property type="component" value="Unassembled WGS sequence"/>
</dbReference>
<gene>
    <name evidence="9" type="ORF">EVA95_03680</name>
</gene>
<feature type="transmembrane region" description="Helical" evidence="7">
    <location>
        <begin position="111"/>
        <end position="130"/>
    </location>
</feature>
<evidence type="ECO:0000256" key="3">
    <source>
        <dbReference type="ARBA" id="ARBA00022475"/>
    </source>
</evidence>
<comment type="caution">
    <text evidence="7">Lacks conserved residue(s) required for the propagation of feature annotation.</text>
</comment>
<dbReference type="GO" id="GO:0005886">
    <property type="term" value="C:plasma membrane"/>
    <property type="evidence" value="ECO:0007669"/>
    <property type="project" value="UniProtKB-SubCell"/>
</dbReference>
<dbReference type="InterPro" id="IPR032816">
    <property type="entry name" value="VTT_dom"/>
</dbReference>
<name>A0A520MVT6_9GAMM</name>
<evidence type="ECO:0000256" key="2">
    <source>
        <dbReference type="ARBA" id="ARBA00010792"/>
    </source>
</evidence>
<feature type="transmembrane region" description="Helical" evidence="7">
    <location>
        <begin position="16"/>
        <end position="49"/>
    </location>
</feature>
<evidence type="ECO:0000256" key="4">
    <source>
        <dbReference type="ARBA" id="ARBA00022692"/>
    </source>
</evidence>
<dbReference type="Pfam" id="PF09335">
    <property type="entry name" value="VTT_dom"/>
    <property type="match status" value="1"/>
</dbReference>
<keyword evidence="5 7" id="KW-1133">Transmembrane helix</keyword>
<dbReference type="PANTHER" id="PTHR30353">
    <property type="entry name" value="INNER MEMBRANE PROTEIN DEDA-RELATED"/>
    <property type="match status" value="1"/>
</dbReference>
<dbReference type="PANTHER" id="PTHR30353:SF15">
    <property type="entry name" value="INNER MEMBRANE PROTEIN YABI"/>
    <property type="match status" value="1"/>
</dbReference>
<keyword evidence="3 7" id="KW-1003">Cell membrane</keyword>
<keyword evidence="6 7" id="KW-0472">Membrane</keyword>
<sequence>MFENIETFLSNNNELAWIAIFMFAFMESFILSGIVVSSAILFTVCIFVYNMGILPLHFIVLIAMLGSHIGDMLGFLFGKTVGPSLLSTKFISKREKAIKRAQKFLEKTGQYTVILGRFVPAIRAIVPFLLGISELKTLRFYLADLVACLCWGIALGFLVTGIGSILG</sequence>